<dbReference type="CDD" id="cd14485">
    <property type="entry name" value="mltA_like_LT_A"/>
    <property type="match status" value="1"/>
</dbReference>
<dbReference type="Gene3D" id="2.40.40.10">
    <property type="entry name" value="RlpA-like domain"/>
    <property type="match status" value="1"/>
</dbReference>
<evidence type="ECO:0000256" key="5">
    <source>
        <dbReference type="ARBA" id="ARBA00030918"/>
    </source>
</evidence>
<gene>
    <name evidence="9" type="ORF">PBT88_05545</name>
</gene>
<dbReference type="Gene3D" id="2.40.240.50">
    <property type="entry name" value="Barwin-like endoglucanases"/>
    <property type="match status" value="1"/>
</dbReference>
<proteinExistence type="predicted"/>
<keyword evidence="7" id="KW-0732">Signal</keyword>
<evidence type="ECO:0000313" key="9">
    <source>
        <dbReference type="EMBL" id="WBO23592.1"/>
    </source>
</evidence>
<keyword evidence="4" id="KW-0961">Cell wall biogenesis/degradation</keyword>
<name>A0ABY7NPY4_9SPHN</name>
<dbReference type="Pfam" id="PF03562">
    <property type="entry name" value="MltA"/>
    <property type="match status" value="1"/>
</dbReference>
<organism evidence="9 10">
    <name type="scientific">Sphingomonas abietis</name>
    <dbReference type="NCBI Taxonomy" id="3012344"/>
    <lineage>
        <taxon>Bacteria</taxon>
        <taxon>Pseudomonadati</taxon>
        <taxon>Pseudomonadota</taxon>
        <taxon>Alphaproteobacteria</taxon>
        <taxon>Sphingomonadales</taxon>
        <taxon>Sphingomonadaceae</taxon>
        <taxon>Sphingomonas</taxon>
    </lineage>
</organism>
<dbReference type="InterPro" id="IPR005300">
    <property type="entry name" value="MltA_B"/>
</dbReference>
<comment type="catalytic activity">
    <reaction evidence="1">
        <text>Exolytic cleavage of the (1-&gt;4)-beta-glycosidic linkage between N-acetylmuramic acid (MurNAc) and N-acetylglucosamine (GlcNAc) residues in peptidoglycan, from either the reducing or the non-reducing ends of the peptidoglycan chains, with concomitant formation of a 1,6-anhydrobond in the MurNAc residue.</text>
        <dbReference type="EC" id="4.2.2.n1"/>
    </reaction>
</comment>
<dbReference type="EC" id="4.2.2.n1" evidence="2"/>
<feature type="signal peptide" evidence="7">
    <location>
        <begin position="1"/>
        <end position="17"/>
    </location>
</feature>
<keyword evidence="10" id="KW-1185">Reference proteome</keyword>
<dbReference type="InterPro" id="IPR010611">
    <property type="entry name" value="3D_dom"/>
</dbReference>
<evidence type="ECO:0000256" key="1">
    <source>
        <dbReference type="ARBA" id="ARBA00001420"/>
    </source>
</evidence>
<dbReference type="Proteomes" id="UP001210865">
    <property type="component" value="Chromosome"/>
</dbReference>
<dbReference type="PIRSF" id="PIRSF019422">
    <property type="entry name" value="MltA"/>
    <property type="match status" value="1"/>
</dbReference>
<dbReference type="SMART" id="SM00925">
    <property type="entry name" value="MltA"/>
    <property type="match status" value="1"/>
</dbReference>
<evidence type="ECO:0000256" key="7">
    <source>
        <dbReference type="SAM" id="SignalP"/>
    </source>
</evidence>
<dbReference type="Pfam" id="PF06725">
    <property type="entry name" value="3D"/>
    <property type="match status" value="1"/>
</dbReference>
<sequence>MNRRALATATLSSLALASCVGPRGGNDVGRGEPPRPVRPAPSAPAVAVAGNALLSGVRLGPSVASLRIDPAKAGAVLAAFRTSCVALVKRSDTSGLTRTADWQPACAAAANWPDGEAASFFPRYFETAQIGTGDLYATGYYEPEIQGSQQPSLGYDVPIYGLPDDMVTADLGQFSPDLKGKTIRGKVQGGKLVPYPDRAQIQGGAIQGHAPVIGYAADKIAFFFLQIQGSGQLRQPDGSIVRIGYAGQNGQPYTGIGKWMLAQGMLAPGQASMQGIVGWLKAHPDQADAVMNQNHSFVFFKYLNGPPLGALGVPVAGHVSVAADPAYTPLGAPVWLAPDRPEAAGLWVAQDTGGAIKGANRFDTFWGAGDEAARIAGGMSARGRAYLLLPVGTVERLSGGQQGHDGQIPQA</sequence>
<feature type="region of interest" description="Disordered" evidence="6">
    <location>
        <begin position="22"/>
        <end position="42"/>
    </location>
</feature>
<reference evidence="9 10" key="1">
    <citation type="submission" date="2022-12" db="EMBL/GenBank/DDBJ databases">
        <title>Sphingomonas abieness sp. nov., an endophytic bacterium isolated from Abies koreana.</title>
        <authorList>
            <person name="Jiang L."/>
            <person name="Lee J."/>
        </authorList>
    </citation>
    <scope>NUCLEOTIDE SEQUENCE [LARGE SCALE GENOMIC DNA]</scope>
    <source>
        <strain evidence="10">PAMB 00755</strain>
    </source>
</reference>
<dbReference type="InterPro" id="IPR026044">
    <property type="entry name" value="MltA"/>
</dbReference>
<dbReference type="CDD" id="cd14668">
    <property type="entry name" value="mlta_B"/>
    <property type="match status" value="1"/>
</dbReference>
<evidence type="ECO:0000259" key="8">
    <source>
        <dbReference type="SMART" id="SM00925"/>
    </source>
</evidence>
<dbReference type="PANTHER" id="PTHR30124">
    <property type="entry name" value="MEMBRANE-BOUND LYTIC MUREIN TRANSGLYCOSYLASE A"/>
    <property type="match status" value="1"/>
</dbReference>
<protein>
    <recommendedName>
        <fullName evidence="2">peptidoglycan lytic exotransglycosylase</fullName>
        <ecNumber evidence="2">4.2.2.n1</ecNumber>
    </recommendedName>
    <alternativeName>
        <fullName evidence="5">Murein hydrolase A</fullName>
    </alternativeName>
</protein>
<evidence type="ECO:0000256" key="3">
    <source>
        <dbReference type="ARBA" id="ARBA00023239"/>
    </source>
</evidence>
<dbReference type="PANTHER" id="PTHR30124:SF0">
    <property type="entry name" value="MEMBRANE-BOUND LYTIC MUREIN TRANSGLYCOSYLASE A"/>
    <property type="match status" value="1"/>
</dbReference>
<feature type="domain" description="Lytic transglycosylase MltA" evidence="8">
    <location>
        <begin position="144"/>
        <end position="301"/>
    </location>
</feature>
<accession>A0ABY7NPY4</accession>
<feature type="chain" id="PRO_5046841010" description="peptidoglycan lytic exotransglycosylase" evidence="7">
    <location>
        <begin position="18"/>
        <end position="411"/>
    </location>
</feature>
<dbReference type="EMBL" id="CP115174">
    <property type="protein sequence ID" value="WBO23592.1"/>
    <property type="molecule type" value="Genomic_DNA"/>
</dbReference>
<keyword evidence="3" id="KW-0456">Lyase</keyword>
<dbReference type="SUPFAM" id="SSF50685">
    <property type="entry name" value="Barwin-like endoglucanases"/>
    <property type="match status" value="1"/>
</dbReference>
<evidence type="ECO:0000256" key="2">
    <source>
        <dbReference type="ARBA" id="ARBA00012587"/>
    </source>
</evidence>
<evidence type="ECO:0000256" key="6">
    <source>
        <dbReference type="SAM" id="MobiDB-lite"/>
    </source>
</evidence>
<evidence type="ECO:0000256" key="4">
    <source>
        <dbReference type="ARBA" id="ARBA00023316"/>
    </source>
</evidence>
<evidence type="ECO:0000313" key="10">
    <source>
        <dbReference type="Proteomes" id="UP001210865"/>
    </source>
</evidence>
<dbReference type="PROSITE" id="PS51257">
    <property type="entry name" value="PROKAR_LIPOPROTEIN"/>
    <property type="match status" value="1"/>
</dbReference>
<dbReference type="RefSeq" id="WP_270078224.1">
    <property type="nucleotide sequence ID" value="NZ_CP115174.1"/>
</dbReference>
<dbReference type="InterPro" id="IPR036908">
    <property type="entry name" value="RlpA-like_sf"/>
</dbReference>